<dbReference type="PANTHER" id="PTHR12587:SF20">
    <property type="entry name" value="LIPRIN-ALPHA, ISOFORM E"/>
    <property type="match status" value="1"/>
</dbReference>
<evidence type="ECO:0000256" key="4">
    <source>
        <dbReference type="SAM" id="Coils"/>
    </source>
</evidence>
<feature type="region of interest" description="Disordered" evidence="5">
    <location>
        <begin position="261"/>
        <end position="304"/>
    </location>
</feature>
<dbReference type="PROSITE" id="PS50105">
    <property type="entry name" value="SAM_DOMAIN"/>
    <property type="match status" value="3"/>
</dbReference>
<dbReference type="EMBL" id="JYDL01000001">
    <property type="protein sequence ID" value="KRX27998.1"/>
    <property type="molecule type" value="Genomic_DNA"/>
</dbReference>
<keyword evidence="8" id="KW-1185">Reference proteome</keyword>
<feature type="coiled-coil region" evidence="4">
    <location>
        <begin position="94"/>
        <end position="167"/>
    </location>
</feature>
<feature type="coiled-coil region" evidence="4">
    <location>
        <begin position="225"/>
        <end position="259"/>
    </location>
</feature>
<dbReference type="SUPFAM" id="SSF47769">
    <property type="entry name" value="SAM/Pointed domain"/>
    <property type="match status" value="3"/>
</dbReference>
<feature type="region of interest" description="Disordered" evidence="5">
    <location>
        <begin position="873"/>
        <end position="902"/>
    </location>
</feature>
<feature type="coiled-coil region" evidence="4">
    <location>
        <begin position="688"/>
        <end position="725"/>
    </location>
</feature>
<comment type="caution">
    <text evidence="7">The sequence shown here is derived from an EMBL/GenBank/DDBJ whole genome shotgun (WGS) entry which is preliminary data.</text>
</comment>
<evidence type="ECO:0000256" key="1">
    <source>
        <dbReference type="ARBA" id="ARBA00007026"/>
    </source>
</evidence>
<keyword evidence="2" id="KW-0677">Repeat</keyword>
<dbReference type="InterPro" id="IPR013761">
    <property type="entry name" value="SAM/pointed_sf"/>
</dbReference>
<feature type="compositionally biased region" description="Polar residues" evidence="5">
    <location>
        <begin position="290"/>
        <end position="304"/>
    </location>
</feature>
<feature type="compositionally biased region" description="Low complexity" evidence="5">
    <location>
        <begin position="879"/>
        <end position="892"/>
    </location>
</feature>
<protein>
    <submittedName>
        <fullName evidence="7">Liprin-alpha</fullName>
    </submittedName>
</protein>
<comment type="similarity">
    <text evidence="1">Belongs to the liprin family. Liprin-alpha subfamily.</text>
</comment>
<dbReference type="Gene3D" id="1.10.150.50">
    <property type="entry name" value="Transcription Factor, Ets-1"/>
    <property type="match status" value="3"/>
</dbReference>
<dbReference type="OrthoDB" id="2132119at2759"/>
<dbReference type="InterPro" id="IPR029515">
    <property type="entry name" value="Liprin"/>
</dbReference>
<dbReference type="InterPro" id="IPR037620">
    <property type="entry name" value="LIP-1_SAM_1"/>
</dbReference>
<dbReference type="InterPro" id="IPR037621">
    <property type="entry name" value="LIP-1_SAM_2"/>
</dbReference>
<evidence type="ECO:0000259" key="6">
    <source>
        <dbReference type="PROSITE" id="PS50105"/>
    </source>
</evidence>
<feature type="compositionally biased region" description="Basic and acidic residues" evidence="5">
    <location>
        <begin position="263"/>
        <end position="272"/>
    </location>
</feature>
<reference evidence="7 8" key="1">
    <citation type="submission" date="2015-01" db="EMBL/GenBank/DDBJ databases">
        <title>Evolution of Trichinella species and genotypes.</title>
        <authorList>
            <person name="Korhonen P.K."/>
            <person name="Edoardo P."/>
            <person name="Giuseppe L.R."/>
            <person name="Gasser R.B."/>
        </authorList>
    </citation>
    <scope>NUCLEOTIDE SEQUENCE [LARGE SCALE GENOMIC DNA]</scope>
    <source>
        <strain evidence="7">ISS37</strain>
    </source>
</reference>
<feature type="region of interest" description="Disordered" evidence="5">
    <location>
        <begin position="728"/>
        <end position="752"/>
    </location>
</feature>
<dbReference type="AlphaFoldDB" id="A0A0V0SMK9"/>
<feature type="coiled-coil region" evidence="4">
    <location>
        <begin position="521"/>
        <end position="572"/>
    </location>
</feature>
<dbReference type="SMART" id="SM00454">
    <property type="entry name" value="SAM"/>
    <property type="match status" value="3"/>
</dbReference>
<feature type="domain" description="SAM" evidence="6">
    <location>
        <begin position="943"/>
        <end position="1009"/>
    </location>
</feature>
<dbReference type="PANTHER" id="PTHR12587">
    <property type="entry name" value="LAR INTERACTING PROTEIN LIP -RELATED PROTEIN"/>
    <property type="match status" value="1"/>
</dbReference>
<dbReference type="GO" id="GO:0005737">
    <property type="term" value="C:cytoplasm"/>
    <property type="evidence" value="ECO:0007669"/>
    <property type="project" value="UniProtKB-ARBA"/>
</dbReference>
<evidence type="ECO:0000313" key="8">
    <source>
        <dbReference type="Proteomes" id="UP000054630"/>
    </source>
</evidence>
<keyword evidence="3 4" id="KW-0175">Coiled coil</keyword>
<dbReference type="Pfam" id="PF00536">
    <property type="entry name" value="SAM_1"/>
    <property type="match status" value="2"/>
</dbReference>
<evidence type="ECO:0000256" key="5">
    <source>
        <dbReference type="SAM" id="MobiDB-lite"/>
    </source>
</evidence>
<dbReference type="Pfam" id="PF25526">
    <property type="entry name" value="LIP-1"/>
    <property type="match status" value="1"/>
</dbReference>
<dbReference type="Proteomes" id="UP000054630">
    <property type="component" value="Unassembled WGS sequence"/>
</dbReference>
<organism evidence="7 8">
    <name type="scientific">Trichinella nelsoni</name>
    <dbReference type="NCBI Taxonomy" id="6336"/>
    <lineage>
        <taxon>Eukaryota</taxon>
        <taxon>Metazoa</taxon>
        <taxon>Ecdysozoa</taxon>
        <taxon>Nematoda</taxon>
        <taxon>Enoplea</taxon>
        <taxon>Dorylaimia</taxon>
        <taxon>Trichinellida</taxon>
        <taxon>Trichinellidae</taxon>
        <taxon>Trichinella</taxon>
    </lineage>
</organism>
<dbReference type="InterPro" id="IPR001660">
    <property type="entry name" value="SAM"/>
</dbReference>
<feature type="coiled-coil region" evidence="4">
    <location>
        <begin position="318"/>
        <end position="491"/>
    </location>
</feature>
<feature type="domain" description="SAM" evidence="6">
    <location>
        <begin position="1117"/>
        <end position="1186"/>
    </location>
</feature>
<gene>
    <name evidence="7" type="primary">syd-2</name>
    <name evidence="7" type="ORF">T07_4131</name>
</gene>
<feature type="compositionally biased region" description="Polar residues" evidence="5">
    <location>
        <begin position="273"/>
        <end position="282"/>
    </location>
</feature>
<dbReference type="InterPro" id="IPR057892">
    <property type="entry name" value="LIP-1_CC2"/>
</dbReference>
<accession>A0A0V0SMK9</accession>
<evidence type="ECO:0000256" key="2">
    <source>
        <dbReference type="ARBA" id="ARBA00022737"/>
    </source>
</evidence>
<dbReference type="Pfam" id="PF07647">
    <property type="entry name" value="SAM_2"/>
    <property type="match status" value="1"/>
</dbReference>
<sequence length="1201" mass="137457">MWNLMRCDVMPTISEDGVDNPFGAGQSTSSVQLTRGARKGKRRFRVPLKLKRMLMYRKAQTAACYIYIYICLGGAGANETSKFEQIMVNMLDERDKLYEQLLECRRQLDEVQGRLNECQKENDSLRCQLDDTVEPHSKDYHQLVKELKKANEQLLDREEEILELKAERSNTKLLLEHLECLVSRHERSLRMTVVKRQSQSSADMSSEAEVLKALKSLFEHHKALDEKVRERLRVAMEKVSCLEEELARSVQDNATLNQKLRKVKSDYERESGRASSDGSYGSQVPAAGETSENGPSSEATSTSSHQYVGLQNAYDETKNNLMSTLQRLNESMNRISKLEETLIATRDELARAQEANRQLHKDLQESMSLKNDQEERLSTVEKRCLSMHREASGIQDRNDKLEQELAAKDAALRLNEEKVRNLKERLELAEQQLAQSLKRSSSMPLVEAELQQRMEALTAFEQKHVSAEERIGRLERQIEEKNAEIVRALQREKMNEDHNQRLSATVDKLLSETNERLQLHLKERMQALEDKNRLVQELKETKKSLLQVDRLKERLQEEKEAMMGELETLRSQLYAARTAQIQARLPEIGAQTLPLESSVTRRLRKGRQCIAREDSSKVQTLNEQDWERLQQAHVLANIHQAFTKSPDDAQIGVGVVASNDLDSPLTEIPIDTNHFDDSTPPYEAHSLAAMLQEQIDALNNEMRFVEEERKDAEEREEQLEDLCRMGGISQRSLPNDHSYVPYMDSGRSSARTLATNPDRHVREDIPQHSPYSTMHHLGAQFLCQEYDARAVSYEGSKEPAFSRKPVLPDGVVFDNIERHQESPHSSPSSSIPSSLNISSDKHAFNSFSTSTKRSSSAGIRSLGRLFGKKEKVKNSQILQQQQQQQQQQYHQSGYHHHQGGFNSSWPAEDSFTNRNAVDFDMRKKKKHELLDEAIKAQTPFSKWNGPTIVAWLELWVGMPAWYVAACHANVKSGAIMSALSDQEIQREIGISNPLHRLKLRLAIQEMVTLTSPSAPRGAHYTSLAFGELNHEWIGNDWLPSLGLSQYRTTFMECLVDARMLEHLTKKDLRLYLKMVDSFHRASLQYGIFLLKKLNYDRRLIDERRAACETSNTDVFVWTNERLMRWVESINLPMYACNLRESGVHGALIACDETFDSNALALVLQIPNNDHQARQNLQREFQCLLQSGTMRRTSSSQTVSSS</sequence>
<dbReference type="STRING" id="6336.A0A0V0SMK9"/>
<feature type="domain" description="SAM" evidence="6">
    <location>
        <begin position="1036"/>
        <end position="1093"/>
    </location>
</feature>
<evidence type="ECO:0000313" key="7">
    <source>
        <dbReference type="EMBL" id="KRX27998.1"/>
    </source>
</evidence>
<proteinExistence type="inferred from homology"/>
<name>A0A0V0SMK9_9BILA</name>
<dbReference type="GO" id="GO:0050808">
    <property type="term" value="P:synapse organization"/>
    <property type="evidence" value="ECO:0007669"/>
    <property type="project" value="TreeGrafter"/>
</dbReference>
<dbReference type="CDD" id="cd09562">
    <property type="entry name" value="SAM_liprin-alpha1_2_3_4_repeat1"/>
    <property type="match status" value="1"/>
</dbReference>
<dbReference type="CDD" id="cd09565">
    <property type="entry name" value="SAM_liprin-alpha1_2_3_4_repeat2"/>
    <property type="match status" value="1"/>
</dbReference>
<evidence type="ECO:0000256" key="3">
    <source>
        <dbReference type="ARBA" id="ARBA00023054"/>
    </source>
</evidence>
<dbReference type="GO" id="GO:0048786">
    <property type="term" value="C:presynaptic active zone"/>
    <property type="evidence" value="ECO:0007669"/>
    <property type="project" value="TreeGrafter"/>
</dbReference>